<dbReference type="Gene3D" id="1.20.120.80">
    <property type="entry name" value="Cytochrome c oxidase, subunit III, four-helix bundle"/>
    <property type="match status" value="1"/>
</dbReference>
<keyword evidence="11" id="KW-1185">Reference proteome</keyword>
<evidence type="ECO:0000256" key="8">
    <source>
        <dbReference type="SAM" id="Phobius"/>
    </source>
</evidence>
<evidence type="ECO:0000256" key="2">
    <source>
        <dbReference type="ARBA" id="ARBA00010581"/>
    </source>
</evidence>
<accession>A0AAE3XHT7</accession>
<dbReference type="EMBL" id="JAVDQD010000001">
    <property type="protein sequence ID" value="MDR6237077.1"/>
    <property type="molecule type" value="Genomic_DNA"/>
</dbReference>
<feature type="transmembrane region" description="Helical" evidence="8">
    <location>
        <begin position="126"/>
        <end position="152"/>
    </location>
</feature>
<dbReference type="SUPFAM" id="SSF81452">
    <property type="entry name" value="Cytochrome c oxidase subunit III-like"/>
    <property type="match status" value="1"/>
</dbReference>
<evidence type="ECO:0000313" key="10">
    <source>
        <dbReference type="EMBL" id="MDR6237077.1"/>
    </source>
</evidence>
<dbReference type="Proteomes" id="UP001185092">
    <property type="component" value="Unassembled WGS sequence"/>
</dbReference>
<keyword evidence="5 8" id="KW-1133">Transmembrane helix</keyword>
<dbReference type="GO" id="GO:0019646">
    <property type="term" value="P:aerobic electron transport chain"/>
    <property type="evidence" value="ECO:0007669"/>
    <property type="project" value="InterPro"/>
</dbReference>
<evidence type="ECO:0000256" key="5">
    <source>
        <dbReference type="ARBA" id="ARBA00022989"/>
    </source>
</evidence>
<dbReference type="InterPro" id="IPR024791">
    <property type="entry name" value="Cyt_c/ubiquinol_Oxase_su3"/>
</dbReference>
<dbReference type="InterPro" id="IPR000298">
    <property type="entry name" value="Cyt_c_oxidase-like_su3"/>
</dbReference>
<dbReference type="PANTHER" id="PTHR11403">
    <property type="entry name" value="CYTOCHROME C OXIDASE SUBUNIT III"/>
    <property type="match status" value="1"/>
</dbReference>
<feature type="transmembrane region" description="Helical" evidence="8">
    <location>
        <begin position="15"/>
        <end position="38"/>
    </location>
</feature>
<proteinExistence type="inferred from homology"/>
<dbReference type="GO" id="GO:0004129">
    <property type="term" value="F:cytochrome-c oxidase activity"/>
    <property type="evidence" value="ECO:0007669"/>
    <property type="project" value="InterPro"/>
</dbReference>
<feature type="transmembrane region" description="Helical" evidence="8">
    <location>
        <begin position="173"/>
        <end position="191"/>
    </location>
</feature>
<evidence type="ECO:0000259" key="9">
    <source>
        <dbReference type="PROSITE" id="PS50253"/>
    </source>
</evidence>
<dbReference type="GO" id="GO:0005886">
    <property type="term" value="C:plasma membrane"/>
    <property type="evidence" value="ECO:0007669"/>
    <property type="project" value="UniProtKB-SubCell"/>
</dbReference>
<evidence type="ECO:0000256" key="3">
    <source>
        <dbReference type="ARBA" id="ARBA00022475"/>
    </source>
</evidence>
<dbReference type="PROSITE" id="PS50253">
    <property type="entry name" value="COX3"/>
    <property type="match status" value="1"/>
</dbReference>
<reference evidence="10" key="1">
    <citation type="submission" date="2023-07" db="EMBL/GenBank/DDBJ databases">
        <title>Genomic Encyclopedia of Type Strains, Phase IV (KMG-IV): sequencing the most valuable type-strain genomes for metagenomic binning, comparative biology and taxonomic classification.</title>
        <authorList>
            <person name="Goeker M."/>
        </authorList>
    </citation>
    <scope>NUCLEOTIDE SEQUENCE</scope>
    <source>
        <strain evidence="10">DSM 26174</strain>
    </source>
</reference>
<name>A0AAE3XHT7_9BACT</name>
<dbReference type="Pfam" id="PF00510">
    <property type="entry name" value="COX3"/>
    <property type="match status" value="1"/>
</dbReference>
<feature type="transmembrane region" description="Helical" evidence="8">
    <location>
        <begin position="85"/>
        <end position="106"/>
    </location>
</feature>
<organism evidence="10 11">
    <name type="scientific">Aureibacter tunicatorum</name>
    <dbReference type="NCBI Taxonomy" id="866807"/>
    <lineage>
        <taxon>Bacteria</taxon>
        <taxon>Pseudomonadati</taxon>
        <taxon>Bacteroidota</taxon>
        <taxon>Cytophagia</taxon>
        <taxon>Cytophagales</taxon>
        <taxon>Persicobacteraceae</taxon>
        <taxon>Aureibacter</taxon>
    </lineage>
</organism>
<protein>
    <submittedName>
        <fullName evidence="10">Heme/copper-type cytochrome/quinol oxidase subunit 3</fullName>
    </submittedName>
</protein>
<evidence type="ECO:0000256" key="6">
    <source>
        <dbReference type="ARBA" id="ARBA00023136"/>
    </source>
</evidence>
<feature type="domain" description="Heme-copper oxidase subunit III family profile" evidence="9">
    <location>
        <begin position="1"/>
        <end position="194"/>
    </location>
</feature>
<keyword evidence="4 7" id="KW-0812">Transmembrane</keyword>
<dbReference type="AlphaFoldDB" id="A0AAE3XHT7"/>
<dbReference type="RefSeq" id="WP_309936513.1">
    <property type="nucleotide sequence ID" value="NZ_AP025305.1"/>
</dbReference>
<feature type="transmembrane region" description="Helical" evidence="8">
    <location>
        <begin position="58"/>
        <end position="78"/>
    </location>
</feature>
<comment type="subcellular location">
    <subcellularLocation>
        <location evidence="1 7">Cell membrane</location>
        <topology evidence="1 7">Multi-pass membrane protein</topology>
    </subcellularLocation>
</comment>
<evidence type="ECO:0000313" key="11">
    <source>
        <dbReference type="Proteomes" id="UP001185092"/>
    </source>
</evidence>
<dbReference type="PANTHER" id="PTHR11403:SF2">
    <property type="entry name" value="CYTOCHROME BO(3) UBIQUINOL OXIDASE SUBUNIT 3"/>
    <property type="match status" value="1"/>
</dbReference>
<comment type="similarity">
    <text evidence="2 7">Belongs to the cytochrome c oxidase subunit 3 family.</text>
</comment>
<keyword evidence="6 8" id="KW-0472">Membrane</keyword>
<evidence type="ECO:0000256" key="1">
    <source>
        <dbReference type="ARBA" id="ARBA00004651"/>
    </source>
</evidence>
<keyword evidence="3" id="KW-1003">Cell membrane</keyword>
<evidence type="ECO:0000256" key="7">
    <source>
        <dbReference type="RuleBase" id="RU003376"/>
    </source>
</evidence>
<dbReference type="InterPro" id="IPR035973">
    <property type="entry name" value="Cyt_c_oxidase_su3-like_sf"/>
</dbReference>
<evidence type="ECO:0000256" key="4">
    <source>
        <dbReference type="ARBA" id="ARBA00022692"/>
    </source>
</evidence>
<dbReference type="InterPro" id="IPR013833">
    <property type="entry name" value="Cyt_c_oxidase_su3_a-hlx"/>
</dbReference>
<gene>
    <name evidence="10" type="ORF">HNQ88_000053</name>
</gene>
<comment type="caution">
    <text evidence="10">The sequence shown here is derived from an EMBL/GenBank/DDBJ whole genome shotgun (WGS) entry which is preliminary data.</text>
</comment>
<dbReference type="CDD" id="cd00386">
    <property type="entry name" value="Heme_Cu_Oxidase_III_like"/>
    <property type="match status" value="1"/>
</dbReference>
<sequence>MMVNESAIRYKQSRLMIQLLLASEALFFAALIIAFVYFRNLSMDWSESSKHLQVERTGFFSIFLFASSGTIALWSNALRKGKDKLALIYLAITIVFGAVFLFGQATEYLNLFSEEVTIDKDIFGSAFFTLTGFHAFHVFVGLIILIVTWMLCRIFGYGVGNEQIPPGMLVAEWYWHFVDVVWIFVFFFVYLKPLI</sequence>